<keyword evidence="1" id="KW-0694">RNA-binding</keyword>
<reference evidence="3" key="1">
    <citation type="submission" date="2021-03" db="EMBL/GenBank/DDBJ databases">
        <title>Draft genome sequence of rust myrtle Austropuccinia psidii MF-1, a brazilian biotype.</title>
        <authorList>
            <person name="Quecine M.C."/>
            <person name="Pachon D.M.R."/>
            <person name="Bonatelli M.L."/>
            <person name="Correr F.H."/>
            <person name="Franceschini L.M."/>
            <person name="Leite T.F."/>
            <person name="Margarido G.R.A."/>
            <person name="Almeida C.A."/>
            <person name="Ferrarezi J.A."/>
            <person name="Labate C.A."/>
        </authorList>
    </citation>
    <scope>NUCLEOTIDE SEQUENCE</scope>
    <source>
        <strain evidence="3">MF-1</strain>
    </source>
</reference>
<sequence>MTIIYKERKIHTNSDLLSRWPMDNGRRNLPYDPTVSAKIPTHFMEIDRGKNFRLSEWALGHGNPETNQREPKETETLILGISSSELQNEFFNSVIRAYYKNKQCNIVLQLLQQKYRSLELESQLEEHWLRDYNENTLFLIDGLLYHRDKHTSTLTVIDMDHVSLILPEGNDFPYMGHMSEDRTKQRVASTAWWPQWEKETCPRRQRKLQLFPVIVDRYSKGFRFLQCHKEDTAMDTELLFWNNIIATCRVHKIIISDRDPNFTSDVLTNLYDILGAKIVFYIAYHLQTDGLAERMIQTLKDIIKIFCEYGMEYKDHEGYTHELVIVLPEIQLANNTSQHSTTGKFSSLVEKGWNQLKKNLLNIHPTAKEFHNMWKRACDSAERCIAEAKNTINKGLKRLTRNQTSGKGTKNWCLL</sequence>
<dbReference type="OrthoDB" id="2595244at2759"/>
<evidence type="ECO:0000313" key="4">
    <source>
        <dbReference type="Proteomes" id="UP000765509"/>
    </source>
</evidence>
<evidence type="ECO:0000256" key="1">
    <source>
        <dbReference type="ARBA" id="ARBA00022884"/>
    </source>
</evidence>
<organism evidence="3 4">
    <name type="scientific">Austropuccinia psidii MF-1</name>
    <dbReference type="NCBI Taxonomy" id="1389203"/>
    <lineage>
        <taxon>Eukaryota</taxon>
        <taxon>Fungi</taxon>
        <taxon>Dikarya</taxon>
        <taxon>Basidiomycota</taxon>
        <taxon>Pucciniomycotina</taxon>
        <taxon>Pucciniomycetes</taxon>
        <taxon>Pucciniales</taxon>
        <taxon>Sphaerophragmiaceae</taxon>
        <taxon>Austropuccinia</taxon>
    </lineage>
</organism>
<proteinExistence type="predicted"/>
<dbReference type="InterPro" id="IPR050951">
    <property type="entry name" value="Retrovirus_Pol_polyprotein"/>
</dbReference>
<feature type="domain" description="Integrase catalytic" evidence="2">
    <location>
        <begin position="187"/>
        <end position="354"/>
    </location>
</feature>
<evidence type="ECO:0000313" key="3">
    <source>
        <dbReference type="EMBL" id="MBW0483755.1"/>
    </source>
</evidence>
<dbReference type="InterPro" id="IPR036397">
    <property type="entry name" value="RNaseH_sf"/>
</dbReference>
<dbReference type="EMBL" id="AVOT02007368">
    <property type="protein sequence ID" value="MBW0483755.1"/>
    <property type="molecule type" value="Genomic_DNA"/>
</dbReference>
<comment type="caution">
    <text evidence="3">The sequence shown here is derived from an EMBL/GenBank/DDBJ whole genome shotgun (WGS) entry which is preliminary data.</text>
</comment>
<dbReference type="AlphaFoldDB" id="A0A9Q3CIJ8"/>
<evidence type="ECO:0000259" key="2">
    <source>
        <dbReference type="PROSITE" id="PS50994"/>
    </source>
</evidence>
<dbReference type="PANTHER" id="PTHR37984">
    <property type="entry name" value="PROTEIN CBG26694"/>
    <property type="match status" value="1"/>
</dbReference>
<dbReference type="GO" id="GO:0003723">
    <property type="term" value="F:RNA binding"/>
    <property type="evidence" value="ECO:0007669"/>
    <property type="project" value="UniProtKB-KW"/>
</dbReference>
<keyword evidence="4" id="KW-1185">Reference proteome</keyword>
<accession>A0A9Q3CIJ8</accession>
<dbReference type="Gene3D" id="3.30.420.10">
    <property type="entry name" value="Ribonuclease H-like superfamily/Ribonuclease H"/>
    <property type="match status" value="1"/>
</dbReference>
<dbReference type="SUPFAM" id="SSF53098">
    <property type="entry name" value="Ribonuclease H-like"/>
    <property type="match status" value="1"/>
</dbReference>
<dbReference type="GO" id="GO:0005634">
    <property type="term" value="C:nucleus"/>
    <property type="evidence" value="ECO:0007669"/>
    <property type="project" value="UniProtKB-ARBA"/>
</dbReference>
<dbReference type="PANTHER" id="PTHR37984:SF5">
    <property type="entry name" value="PROTEIN NYNRIN-LIKE"/>
    <property type="match status" value="1"/>
</dbReference>
<dbReference type="InterPro" id="IPR001584">
    <property type="entry name" value="Integrase_cat-core"/>
</dbReference>
<protein>
    <recommendedName>
        <fullName evidence="2">Integrase catalytic domain-containing protein</fullName>
    </recommendedName>
</protein>
<dbReference type="Gene3D" id="1.10.340.70">
    <property type="match status" value="1"/>
</dbReference>
<name>A0A9Q3CIJ8_9BASI</name>
<gene>
    <name evidence="3" type="ORF">O181_023470</name>
</gene>
<dbReference type="PROSITE" id="PS50994">
    <property type="entry name" value="INTEGRASE"/>
    <property type="match status" value="1"/>
</dbReference>
<dbReference type="Proteomes" id="UP000765509">
    <property type="component" value="Unassembled WGS sequence"/>
</dbReference>
<dbReference type="InterPro" id="IPR012337">
    <property type="entry name" value="RNaseH-like_sf"/>
</dbReference>
<dbReference type="GO" id="GO:0015074">
    <property type="term" value="P:DNA integration"/>
    <property type="evidence" value="ECO:0007669"/>
    <property type="project" value="InterPro"/>
</dbReference>